<name>A0A371IS97_9FIRM</name>
<feature type="transmembrane region" description="Helical" evidence="9">
    <location>
        <begin position="149"/>
        <end position="168"/>
    </location>
</feature>
<dbReference type="Proteomes" id="UP000243494">
    <property type="component" value="Unassembled WGS sequence"/>
</dbReference>
<evidence type="ECO:0000256" key="2">
    <source>
        <dbReference type="ARBA" id="ARBA00022449"/>
    </source>
</evidence>
<feature type="transmembrane region" description="Helical" evidence="9">
    <location>
        <begin position="358"/>
        <end position="381"/>
    </location>
</feature>
<keyword evidence="7 9" id="KW-0472">Membrane</keyword>
<protein>
    <recommendedName>
        <fullName evidence="9">Na(+)/H(+) antiporter NhaA</fullName>
    </recommendedName>
    <alternativeName>
        <fullName evidence="9">Sodium/proton antiporter NhaA</fullName>
    </alternativeName>
</protein>
<dbReference type="Pfam" id="PF06965">
    <property type="entry name" value="Na_H_antiport_1"/>
    <property type="match status" value="1"/>
</dbReference>
<feature type="transmembrane region" description="Helical" evidence="9">
    <location>
        <begin position="115"/>
        <end position="137"/>
    </location>
</feature>
<feature type="transmembrane region" description="Helical" evidence="9">
    <location>
        <begin position="284"/>
        <end position="306"/>
    </location>
</feature>
<evidence type="ECO:0000313" key="10">
    <source>
        <dbReference type="EMBL" id="RDY23354.1"/>
    </source>
</evidence>
<gene>
    <name evidence="9 10" type="primary">nhaA</name>
    <name evidence="10" type="ORF">CHF27_008900</name>
</gene>
<feature type="transmembrane region" description="Helical" evidence="9">
    <location>
        <begin position="251"/>
        <end position="272"/>
    </location>
</feature>
<dbReference type="InterPro" id="IPR004670">
    <property type="entry name" value="NhaA"/>
</dbReference>
<evidence type="ECO:0000256" key="7">
    <source>
        <dbReference type="ARBA" id="ARBA00023136"/>
    </source>
</evidence>
<dbReference type="PANTHER" id="PTHR30341">
    <property type="entry name" value="SODIUM ION/PROTON ANTIPORTER NHAA-RELATED"/>
    <property type="match status" value="1"/>
</dbReference>
<dbReference type="NCBIfam" id="TIGR00773">
    <property type="entry name" value="NhaA"/>
    <property type="match status" value="1"/>
</dbReference>
<comment type="subcellular location">
    <subcellularLocation>
        <location evidence="1">Cell inner membrane</location>
        <topology evidence="1">Multi-pass membrane protein</topology>
    </subcellularLocation>
    <subcellularLocation>
        <location evidence="9">Cell membrane</location>
        <topology evidence="9">Multi-pass membrane protein</topology>
    </subcellularLocation>
</comment>
<comment type="function">
    <text evidence="9">Na(+)/H(+) antiporter that extrudes sodium in exchange for external protons.</text>
</comment>
<feature type="transmembrane region" description="Helical" evidence="9">
    <location>
        <begin position="202"/>
        <end position="231"/>
    </location>
</feature>
<keyword evidence="3 9" id="KW-1003">Cell membrane</keyword>
<dbReference type="GO" id="GO:0006885">
    <property type="term" value="P:regulation of pH"/>
    <property type="evidence" value="ECO:0007669"/>
    <property type="project" value="UniProtKB-UniRule"/>
</dbReference>
<dbReference type="GO" id="GO:0015385">
    <property type="term" value="F:sodium:proton antiporter activity"/>
    <property type="evidence" value="ECO:0007669"/>
    <property type="project" value="UniProtKB-UniRule"/>
</dbReference>
<evidence type="ECO:0000256" key="5">
    <source>
        <dbReference type="ARBA" id="ARBA00022989"/>
    </source>
</evidence>
<dbReference type="EMBL" id="NOJZ02000014">
    <property type="protein sequence ID" value="RDY23354.1"/>
    <property type="molecule type" value="Genomic_DNA"/>
</dbReference>
<keyword evidence="6 9" id="KW-0915">Sodium</keyword>
<keyword evidence="8 9" id="KW-0739">Sodium transport</keyword>
<dbReference type="OrthoDB" id="9808135at2"/>
<reference evidence="10 11" key="1">
    <citation type="journal article" date="2017" name="Genome Announc.">
        <title>Draft Genome Sequence of Romboutsia maritimum sp. nov. Strain CCRI-22766(T), Isolated from Coastal Estuarine Mud.</title>
        <authorList>
            <person name="Maheux A.F."/>
            <person name="Boudreau D.K."/>
            <person name="Berube E."/>
            <person name="Boissinot M."/>
            <person name="Raymond F."/>
            <person name="Brodeur S."/>
            <person name="Corbeil J."/>
            <person name="Brightwell G."/>
            <person name="Broda D."/>
            <person name="Omar R.F."/>
            <person name="Bergeron M.G."/>
        </authorList>
    </citation>
    <scope>NUCLEOTIDE SEQUENCE [LARGE SCALE GENOMIC DNA]</scope>
    <source>
        <strain evidence="10 11">CCRI-22766</strain>
    </source>
</reference>
<evidence type="ECO:0000256" key="6">
    <source>
        <dbReference type="ARBA" id="ARBA00023053"/>
    </source>
</evidence>
<dbReference type="AlphaFoldDB" id="A0A371IS97"/>
<dbReference type="HAMAP" id="MF_01844">
    <property type="entry name" value="NhaA"/>
    <property type="match status" value="1"/>
</dbReference>
<keyword evidence="2 9" id="KW-0050">Antiport</keyword>
<feature type="transmembrane region" description="Helical" evidence="9">
    <location>
        <begin position="174"/>
        <end position="190"/>
    </location>
</feature>
<dbReference type="InterPro" id="IPR023171">
    <property type="entry name" value="Na/H_antiporter_dom_sf"/>
</dbReference>
<feature type="transmembrane region" description="Helical" evidence="9">
    <location>
        <begin position="51"/>
        <end position="69"/>
    </location>
</feature>
<comment type="caution">
    <text evidence="10">The sequence shown here is derived from an EMBL/GenBank/DDBJ whole genome shotgun (WGS) entry which is preliminary data.</text>
</comment>
<keyword evidence="5 9" id="KW-1133">Transmembrane helix</keyword>
<keyword evidence="11" id="KW-1185">Reference proteome</keyword>
<evidence type="ECO:0000313" key="11">
    <source>
        <dbReference type="Proteomes" id="UP000243494"/>
    </source>
</evidence>
<keyword evidence="9" id="KW-0406">Ion transport</keyword>
<evidence type="ECO:0000256" key="1">
    <source>
        <dbReference type="ARBA" id="ARBA00004429"/>
    </source>
</evidence>
<accession>A0A371IS97</accession>
<comment type="similarity">
    <text evidence="9">Belongs to the NhaA Na(+)/H(+) (TC 2.A.33) antiporter family.</text>
</comment>
<comment type="catalytic activity">
    <reaction evidence="9">
        <text>Na(+)(in) + 2 H(+)(out) = Na(+)(out) + 2 H(+)(in)</text>
        <dbReference type="Rhea" id="RHEA:29251"/>
        <dbReference type="ChEBI" id="CHEBI:15378"/>
        <dbReference type="ChEBI" id="CHEBI:29101"/>
    </reaction>
</comment>
<feature type="transmembrane region" description="Helical" evidence="9">
    <location>
        <begin position="90"/>
        <end position="109"/>
    </location>
</feature>
<evidence type="ECO:0000256" key="8">
    <source>
        <dbReference type="ARBA" id="ARBA00023201"/>
    </source>
</evidence>
<evidence type="ECO:0000256" key="4">
    <source>
        <dbReference type="ARBA" id="ARBA00022692"/>
    </source>
</evidence>
<dbReference type="RefSeq" id="WP_095406856.1">
    <property type="nucleotide sequence ID" value="NZ_NOJZ02000014.1"/>
</dbReference>
<organism evidence="10 11">
    <name type="scientific">Romboutsia maritimum</name>
    <dbReference type="NCBI Taxonomy" id="2020948"/>
    <lineage>
        <taxon>Bacteria</taxon>
        <taxon>Bacillati</taxon>
        <taxon>Bacillota</taxon>
        <taxon>Clostridia</taxon>
        <taxon>Peptostreptococcales</taxon>
        <taxon>Peptostreptococcaceae</taxon>
        <taxon>Romboutsia</taxon>
    </lineage>
</organism>
<dbReference type="PANTHER" id="PTHR30341:SF0">
    <property type="entry name" value="NA(+)_H(+) ANTIPORTER NHAA"/>
    <property type="match status" value="1"/>
</dbReference>
<sequence>MNLSFKNLLKSEVFTGVLLVLATILSLIIANSSLKEHYHHLMSGITFFNTFNLHMFINDFLMAIFFLLVGLEIKHEILFGNLSSFKKASFPILSAFGGVIVPAIIFTIFNCNTEFASGVGIPISTDIAFAVGIFMILKNKIDPSLKIFLLSLAVVDDLISILVIGVLYSSNIKYEFLFIALVLMLLLLAMNKIFKVNKISPYILLGLVLWYLIYSSGVHSTISGVLLAIMIPSQKNKNTKASMLEILEHKLTPICNLIILPLFALVNTAINFKVDIEFALVDTLIMGIVLGLSVGKPLGIMLFSYIGTKLNITEKPDNTSWSSIFCVSILAGIGFTMAIFVSEIAFANYTTIVNISKISILIASLFSIISTYLIANVFNFIKNNYNKSHSIDNIAS</sequence>
<evidence type="ECO:0000256" key="3">
    <source>
        <dbReference type="ARBA" id="ARBA00022475"/>
    </source>
</evidence>
<keyword evidence="4 9" id="KW-0812">Transmembrane</keyword>
<dbReference type="Gene3D" id="1.20.1530.10">
    <property type="entry name" value="Na+/H+ antiporter like domain"/>
    <property type="match status" value="1"/>
</dbReference>
<feature type="transmembrane region" description="Helical" evidence="9">
    <location>
        <begin position="12"/>
        <end position="31"/>
    </location>
</feature>
<evidence type="ECO:0000256" key="9">
    <source>
        <dbReference type="HAMAP-Rule" id="MF_01844"/>
    </source>
</evidence>
<proteinExistence type="inferred from homology"/>
<keyword evidence="9" id="KW-0813">Transport</keyword>
<feature type="transmembrane region" description="Helical" evidence="9">
    <location>
        <begin position="321"/>
        <end position="346"/>
    </location>
</feature>
<dbReference type="GO" id="GO:0005886">
    <property type="term" value="C:plasma membrane"/>
    <property type="evidence" value="ECO:0007669"/>
    <property type="project" value="UniProtKB-SubCell"/>
</dbReference>